<feature type="region of interest" description="Disordered" evidence="1">
    <location>
        <begin position="334"/>
        <end position="362"/>
    </location>
</feature>
<dbReference type="InterPro" id="IPR000683">
    <property type="entry name" value="Gfo/Idh/MocA-like_OxRdtase_N"/>
</dbReference>
<dbReference type="PANTHER" id="PTHR43249:SF1">
    <property type="entry name" value="D-GLUCOSIDE 3-DEHYDROGENASE"/>
    <property type="match status" value="1"/>
</dbReference>
<accession>Q2WB40</accession>
<gene>
    <name evidence="4" type="ordered locus">amb0131</name>
</gene>
<dbReference type="Proteomes" id="UP000007058">
    <property type="component" value="Chromosome"/>
</dbReference>
<dbReference type="AlphaFoldDB" id="Q2WB40"/>
<dbReference type="SUPFAM" id="SSF51735">
    <property type="entry name" value="NAD(P)-binding Rossmann-fold domains"/>
    <property type="match status" value="1"/>
</dbReference>
<sequence length="362" mass="39821">MKTVKVALIGCGRVAGHHLRSIAKVEGGEIVAVCDLAEDKAKAYGAEYGIPFFTNYHTMLQSMPEIDVVAIITPSGMHFEHGMDVLTRYGKHIIMEKPTFMRPEQLHVAYDEAAKKGAKIFPVFQNRHNKAVRKVKEALSNGELGDIRIMNVRLRWCRPQRYYDLSPWRGTFSHDGGAISNQGIHHVDLLRFLGGEVDKVSATMRTLGAEIEVEDTVVSTFTYPGKAVGSLEVTTAARPDDFEASVSIVGSNGLAQLGGWAVNELQVFTPDPSACATYSEKIPDAYGFGHTTVYANLVADLNGVRPFDVTREDCLASLKLWHSFYRSDEANGAWTSVDSDEQSPRLGRANDAVSNLYRTPAP</sequence>
<feature type="compositionally biased region" description="Polar residues" evidence="1">
    <location>
        <begin position="352"/>
        <end position="362"/>
    </location>
</feature>
<dbReference type="InterPro" id="IPR036291">
    <property type="entry name" value="NAD(P)-bd_dom_sf"/>
</dbReference>
<dbReference type="Pfam" id="PF22725">
    <property type="entry name" value="GFO_IDH_MocA_C3"/>
    <property type="match status" value="1"/>
</dbReference>
<dbReference type="Gene3D" id="3.30.360.10">
    <property type="entry name" value="Dihydrodipicolinate Reductase, domain 2"/>
    <property type="match status" value="1"/>
</dbReference>
<dbReference type="InterPro" id="IPR055170">
    <property type="entry name" value="GFO_IDH_MocA-like_dom"/>
</dbReference>
<dbReference type="RefSeq" id="WP_011382578.1">
    <property type="nucleotide sequence ID" value="NC_007626.1"/>
</dbReference>
<dbReference type="KEGG" id="mag:amb0131"/>
<feature type="domain" description="GFO/IDH/MocA-like oxidoreductase" evidence="3">
    <location>
        <begin position="132"/>
        <end position="254"/>
    </location>
</feature>
<dbReference type="OrthoDB" id="9781031at2"/>
<protein>
    <submittedName>
        <fullName evidence="4">Predicted dehydrogenase and related protein</fullName>
    </submittedName>
</protein>
<evidence type="ECO:0000313" key="5">
    <source>
        <dbReference type="Proteomes" id="UP000007058"/>
    </source>
</evidence>
<name>Q2WB40_PARM1</name>
<dbReference type="HOGENOM" id="CLU_023194_1_0_5"/>
<evidence type="ECO:0000259" key="2">
    <source>
        <dbReference type="Pfam" id="PF01408"/>
    </source>
</evidence>
<feature type="domain" description="Gfo/Idh/MocA-like oxidoreductase N-terminal" evidence="2">
    <location>
        <begin position="4"/>
        <end position="121"/>
    </location>
</feature>
<proteinExistence type="predicted"/>
<dbReference type="Pfam" id="PF01408">
    <property type="entry name" value="GFO_IDH_MocA"/>
    <property type="match status" value="1"/>
</dbReference>
<reference evidence="4 5" key="1">
    <citation type="journal article" date="2005" name="DNA Res.">
        <title>Complete genome sequence of the facultative anaerobic magnetotactic bacterium Magnetospirillum sp. strain AMB-1.</title>
        <authorList>
            <person name="Matsunaga T."/>
            <person name="Okamura Y."/>
            <person name="Fukuda Y."/>
            <person name="Wahyudi A.T."/>
            <person name="Murase Y."/>
            <person name="Takeyama H."/>
        </authorList>
    </citation>
    <scope>NUCLEOTIDE SEQUENCE [LARGE SCALE GENOMIC DNA]</scope>
    <source>
        <strain evidence="5">ATCC 700264 / AMB-1</strain>
    </source>
</reference>
<dbReference type="Gene3D" id="3.40.50.720">
    <property type="entry name" value="NAD(P)-binding Rossmann-like Domain"/>
    <property type="match status" value="1"/>
</dbReference>
<dbReference type="GO" id="GO:0000166">
    <property type="term" value="F:nucleotide binding"/>
    <property type="evidence" value="ECO:0007669"/>
    <property type="project" value="InterPro"/>
</dbReference>
<evidence type="ECO:0000259" key="3">
    <source>
        <dbReference type="Pfam" id="PF22725"/>
    </source>
</evidence>
<evidence type="ECO:0000256" key="1">
    <source>
        <dbReference type="SAM" id="MobiDB-lite"/>
    </source>
</evidence>
<evidence type="ECO:0000313" key="4">
    <source>
        <dbReference type="EMBL" id="BAE48935.1"/>
    </source>
</evidence>
<dbReference type="PANTHER" id="PTHR43249">
    <property type="entry name" value="UDP-N-ACETYL-2-AMINO-2-DEOXY-D-GLUCURONATE OXIDASE"/>
    <property type="match status" value="1"/>
</dbReference>
<organism evidence="4 5">
    <name type="scientific">Paramagnetospirillum magneticum (strain ATCC 700264 / AMB-1)</name>
    <name type="common">Magnetospirillum magneticum</name>
    <dbReference type="NCBI Taxonomy" id="342108"/>
    <lineage>
        <taxon>Bacteria</taxon>
        <taxon>Pseudomonadati</taxon>
        <taxon>Pseudomonadota</taxon>
        <taxon>Alphaproteobacteria</taxon>
        <taxon>Rhodospirillales</taxon>
        <taxon>Magnetospirillaceae</taxon>
        <taxon>Paramagnetospirillum</taxon>
    </lineage>
</organism>
<dbReference type="STRING" id="342108.amb0131"/>
<dbReference type="InterPro" id="IPR052515">
    <property type="entry name" value="Gfo/Idh/MocA_Oxidoreductase"/>
</dbReference>
<keyword evidence="5" id="KW-1185">Reference proteome</keyword>
<dbReference type="SUPFAM" id="SSF55347">
    <property type="entry name" value="Glyceraldehyde-3-phosphate dehydrogenase-like, C-terminal domain"/>
    <property type="match status" value="1"/>
</dbReference>
<dbReference type="EMBL" id="AP007255">
    <property type="protein sequence ID" value="BAE48935.1"/>
    <property type="molecule type" value="Genomic_DNA"/>
</dbReference>